<dbReference type="Proteomes" id="UP000009319">
    <property type="component" value="Unassembled WGS sequence"/>
</dbReference>
<dbReference type="AlphaFoldDB" id="K0Q0C5"/>
<evidence type="ECO:0000259" key="1">
    <source>
        <dbReference type="Pfam" id="PF06568"/>
    </source>
</evidence>
<reference evidence="2 3" key="1">
    <citation type="journal article" date="2013" name="Genome Announc.">
        <title>Draft Genome Sequence of Rhizobium mesoamericanum STM3625, a Nitrogen-Fixing Symbiont of Mimosa pudica Isolated in French Guiana (South America).</title>
        <authorList>
            <person name="Moulin L."/>
            <person name="Mornico D."/>
            <person name="Melkonian R."/>
            <person name="Klonowska A."/>
        </authorList>
    </citation>
    <scope>NUCLEOTIDE SEQUENCE [LARGE SCALE GENOMIC DNA]</scope>
    <source>
        <strain evidence="2 3">STM3625</strain>
    </source>
</reference>
<feature type="domain" description="YjiS-like" evidence="1">
    <location>
        <begin position="42"/>
        <end position="78"/>
    </location>
</feature>
<dbReference type="EMBL" id="CANI01000019">
    <property type="protein sequence ID" value="CCM75804.1"/>
    <property type="molecule type" value="Genomic_DNA"/>
</dbReference>
<proteinExistence type="predicted"/>
<accession>K0Q0C5</accession>
<dbReference type="HOGENOM" id="CLU_169678_0_0_5"/>
<dbReference type="RefSeq" id="WP_007532898.1">
    <property type="nucleotide sequence ID" value="NZ_HF536772.1"/>
</dbReference>
<dbReference type="Pfam" id="PF06568">
    <property type="entry name" value="YjiS-like"/>
    <property type="match status" value="1"/>
</dbReference>
<sequence>MSAVQENEPQIAPFSSQVQSMQYRVSERSDVLSYTWSLLQFLWQRLSLWHEKRQSRRTLLNLTDDELLDVGITRADARKEASKSFFWD</sequence>
<comment type="caution">
    <text evidence="2">The sequence shown here is derived from an EMBL/GenBank/DDBJ whole genome shotgun (WGS) entry which is preliminary data.</text>
</comment>
<name>K0Q0C5_9HYPH</name>
<evidence type="ECO:0000313" key="2">
    <source>
        <dbReference type="EMBL" id="CCM75804.1"/>
    </source>
</evidence>
<dbReference type="InterPro" id="IPR009506">
    <property type="entry name" value="YjiS-like"/>
</dbReference>
<keyword evidence="3" id="KW-1185">Reference proteome</keyword>
<evidence type="ECO:0000313" key="3">
    <source>
        <dbReference type="Proteomes" id="UP000009319"/>
    </source>
</evidence>
<protein>
    <recommendedName>
        <fullName evidence="1">YjiS-like domain-containing protein</fullName>
    </recommendedName>
</protein>
<organism evidence="2 3">
    <name type="scientific">Rhizobium mesoamericanum STM3625</name>
    <dbReference type="NCBI Taxonomy" id="1211777"/>
    <lineage>
        <taxon>Bacteria</taxon>
        <taxon>Pseudomonadati</taxon>
        <taxon>Pseudomonadota</taxon>
        <taxon>Alphaproteobacteria</taxon>
        <taxon>Hyphomicrobiales</taxon>
        <taxon>Rhizobiaceae</taxon>
        <taxon>Rhizobium/Agrobacterium group</taxon>
        <taxon>Rhizobium</taxon>
    </lineage>
</organism>
<dbReference type="eggNOG" id="ENOG50313TE">
    <property type="taxonomic scope" value="Bacteria"/>
</dbReference>
<gene>
    <name evidence="2" type="ORF">BN77_2981</name>
</gene>